<dbReference type="GO" id="GO:0017004">
    <property type="term" value="P:cytochrome complex assembly"/>
    <property type="evidence" value="ECO:0007669"/>
    <property type="project" value="UniProtKB-KW"/>
</dbReference>
<dbReference type="Pfam" id="PF00578">
    <property type="entry name" value="AhpC-TSA"/>
    <property type="match status" value="1"/>
</dbReference>
<comment type="caution">
    <text evidence="6">The sequence shown here is derived from an EMBL/GenBank/DDBJ whole genome shotgun (WGS) entry which is preliminary data.</text>
</comment>
<comment type="subcellular location">
    <subcellularLocation>
        <location evidence="1">Cell envelope</location>
    </subcellularLocation>
</comment>
<accession>A0A926F6U2</accession>
<dbReference type="InterPro" id="IPR013766">
    <property type="entry name" value="Thioredoxin_domain"/>
</dbReference>
<dbReference type="Proteomes" id="UP000651085">
    <property type="component" value="Unassembled WGS sequence"/>
</dbReference>
<name>A0A926F6U2_9BACT</name>
<dbReference type="InterPro" id="IPR036249">
    <property type="entry name" value="Thioredoxin-like_sf"/>
</dbReference>
<keyword evidence="7" id="KW-1185">Reference proteome</keyword>
<dbReference type="InterPro" id="IPR000866">
    <property type="entry name" value="AhpC/TSA"/>
</dbReference>
<evidence type="ECO:0000313" key="6">
    <source>
        <dbReference type="EMBL" id="MBC8592914.1"/>
    </source>
</evidence>
<keyword evidence="2" id="KW-0201">Cytochrome c-type biogenesis</keyword>
<organism evidence="6 7">
    <name type="scientific">Jilunia laotingensis</name>
    <dbReference type="NCBI Taxonomy" id="2763675"/>
    <lineage>
        <taxon>Bacteria</taxon>
        <taxon>Pseudomonadati</taxon>
        <taxon>Bacteroidota</taxon>
        <taxon>Bacteroidia</taxon>
        <taxon>Bacteroidales</taxon>
        <taxon>Bacteroidaceae</taxon>
        <taxon>Jilunia</taxon>
    </lineage>
</organism>
<dbReference type="RefSeq" id="WP_262434077.1">
    <property type="nucleotide sequence ID" value="NZ_JACRTF010000001.1"/>
</dbReference>
<proteinExistence type="predicted"/>
<dbReference type="SUPFAM" id="SSF52833">
    <property type="entry name" value="Thioredoxin-like"/>
    <property type="match status" value="1"/>
</dbReference>
<evidence type="ECO:0000313" key="7">
    <source>
        <dbReference type="Proteomes" id="UP000651085"/>
    </source>
</evidence>
<dbReference type="EMBL" id="JACRTF010000001">
    <property type="protein sequence ID" value="MBC8592914.1"/>
    <property type="molecule type" value="Genomic_DNA"/>
</dbReference>
<dbReference type="Gene3D" id="3.40.30.10">
    <property type="entry name" value="Glutaredoxin"/>
    <property type="match status" value="1"/>
</dbReference>
<evidence type="ECO:0000256" key="2">
    <source>
        <dbReference type="ARBA" id="ARBA00022748"/>
    </source>
</evidence>
<gene>
    <name evidence="6" type="ORF">H8744_06530</name>
</gene>
<dbReference type="InterPro" id="IPR025380">
    <property type="entry name" value="DUF4369"/>
</dbReference>
<evidence type="ECO:0000259" key="5">
    <source>
        <dbReference type="PROSITE" id="PS51352"/>
    </source>
</evidence>
<dbReference type="CDD" id="cd02966">
    <property type="entry name" value="TlpA_like_family"/>
    <property type="match status" value="1"/>
</dbReference>
<keyword evidence="3" id="KW-1015">Disulfide bond</keyword>
<evidence type="ECO:0000256" key="1">
    <source>
        <dbReference type="ARBA" id="ARBA00004196"/>
    </source>
</evidence>
<reference evidence="6" key="1">
    <citation type="submission" date="2020-08" db="EMBL/GenBank/DDBJ databases">
        <title>Genome public.</title>
        <authorList>
            <person name="Liu C."/>
            <person name="Sun Q."/>
        </authorList>
    </citation>
    <scope>NUCLEOTIDE SEQUENCE</scope>
    <source>
        <strain evidence="6">N12</strain>
    </source>
</reference>
<dbReference type="PANTHER" id="PTHR42852">
    <property type="entry name" value="THIOL:DISULFIDE INTERCHANGE PROTEIN DSBE"/>
    <property type="match status" value="1"/>
</dbReference>
<protein>
    <submittedName>
        <fullName evidence="6">AhpC/TSA family protein</fullName>
    </submittedName>
</protein>
<keyword evidence="4" id="KW-0676">Redox-active center</keyword>
<dbReference type="PROSITE" id="PS51352">
    <property type="entry name" value="THIOREDOXIN_2"/>
    <property type="match status" value="1"/>
</dbReference>
<dbReference type="Pfam" id="PF14289">
    <property type="entry name" value="DUF4369"/>
    <property type="match status" value="1"/>
</dbReference>
<evidence type="ECO:0000256" key="4">
    <source>
        <dbReference type="ARBA" id="ARBA00023284"/>
    </source>
</evidence>
<evidence type="ECO:0000256" key="3">
    <source>
        <dbReference type="ARBA" id="ARBA00023157"/>
    </source>
</evidence>
<dbReference type="PANTHER" id="PTHR42852:SF6">
    <property type="entry name" value="THIOL:DISULFIDE INTERCHANGE PROTEIN DSBE"/>
    <property type="match status" value="1"/>
</dbReference>
<feature type="domain" description="Thioredoxin" evidence="5">
    <location>
        <begin position="199"/>
        <end position="343"/>
    </location>
</feature>
<dbReference type="GO" id="GO:0030313">
    <property type="term" value="C:cell envelope"/>
    <property type="evidence" value="ECO:0007669"/>
    <property type="project" value="UniProtKB-SubCell"/>
</dbReference>
<dbReference type="InterPro" id="IPR050553">
    <property type="entry name" value="Thioredoxin_ResA/DsbE_sf"/>
</dbReference>
<sequence length="344" mass="39390">MKKVNILLILIICLTGCKKSDHSTNLTGNIKGLGNDTIYLYEVDGIYEKIDTIYVKEDKFSHAIKVDTATSALLLFKNKTEYPVFLDKNNQIKIQGNADNLDYLNIEGNIYNEELTAFLKDLQDLGTPSEKVLEEKAETFIRQHSSSPVSIYLLNKYFIEKETPDFQKIKALIGSFTGILQDRPIIEKLNEYIAQLEKADKGKTAPFFSLTDEKGKKVTRAEKFRDKYMLVNFWASWCKECDKSNAELRKINKKYKKNNNFGMIGISLDVDKEAWKDAIEKDTLNWTQVCDATGWNSETAKQYAILKLPTNILVSPTGKIMERDIPTDSLSHKIDEILKKNEKK</sequence>
<dbReference type="AlphaFoldDB" id="A0A926F6U2"/>